<evidence type="ECO:0000256" key="3">
    <source>
        <dbReference type="PROSITE-ProRule" id="PRU00221"/>
    </source>
</evidence>
<dbReference type="GeneID" id="101238983"/>
<dbReference type="PROSITE" id="PS50082">
    <property type="entry name" value="WD_REPEATS_2"/>
    <property type="match status" value="1"/>
</dbReference>
<dbReference type="InterPro" id="IPR001680">
    <property type="entry name" value="WD40_rpt"/>
</dbReference>
<keyword evidence="2" id="KW-0677">Repeat</keyword>
<evidence type="ECO:0000313" key="4">
    <source>
        <dbReference type="Proteomes" id="UP001652625"/>
    </source>
</evidence>
<keyword evidence="4" id="KW-1185">Reference proteome</keyword>
<protein>
    <submittedName>
        <fullName evidence="5">Uncharacterized protein LOC101238983 isoform X3</fullName>
    </submittedName>
</protein>
<organism evidence="4 5">
    <name type="scientific">Hydra vulgaris</name>
    <name type="common">Hydra</name>
    <name type="synonym">Hydra attenuata</name>
    <dbReference type="NCBI Taxonomy" id="6087"/>
    <lineage>
        <taxon>Eukaryota</taxon>
        <taxon>Metazoa</taxon>
        <taxon>Cnidaria</taxon>
        <taxon>Hydrozoa</taxon>
        <taxon>Hydroidolina</taxon>
        <taxon>Anthoathecata</taxon>
        <taxon>Aplanulata</taxon>
        <taxon>Hydridae</taxon>
        <taxon>Hydra</taxon>
    </lineage>
</organism>
<keyword evidence="1 3" id="KW-0853">WD repeat</keyword>
<accession>A0ABM4CFP1</accession>
<dbReference type="Pfam" id="PF00400">
    <property type="entry name" value="WD40"/>
    <property type="match status" value="1"/>
</dbReference>
<reference evidence="5" key="1">
    <citation type="submission" date="2025-08" db="UniProtKB">
        <authorList>
            <consortium name="RefSeq"/>
        </authorList>
    </citation>
    <scope>IDENTIFICATION</scope>
</reference>
<dbReference type="InterPro" id="IPR015943">
    <property type="entry name" value="WD40/YVTN_repeat-like_dom_sf"/>
</dbReference>
<dbReference type="InterPro" id="IPR042627">
    <property type="entry name" value="FBXW2"/>
</dbReference>
<feature type="repeat" description="WD" evidence="3">
    <location>
        <begin position="84"/>
        <end position="109"/>
    </location>
</feature>
<gene>
    <name evidence="5" type="primary">LOC101238983</name>
</gene>
<evidence type="ECO:0000313" key="5">
    <source>
        <dbReference type="RefSeq" id="XP_065660524.1"/>
    </source>
</evidence>
<dbReference type="InterPro" id="IPR036322">
    <property type="entry name" value="WD40_repeat_dom_sf"/>
</dbReference>
<evidence type="ECO:0000256" key="2">
    <source>
        <dbReference type="ARBA" id="ARBA00022737"/>
    </source>
</evidence>
<name>A0ABM4CFP1_HYDVU</name>
<sequence>MTQTRELKHDCFTCKLIGSSAGFASSMYILYQARSLKSWYAKLSCGLAACAREDRHIVVKYSNFPHKKICIFEAHQCVDLKIYGDFLITAGYDRTIKIWYWKNGHMVASLEGSIKPVYSIDIADNMLFSSDGRHIITWNIQTFTMLVKTPCFENGHIQEVKVVNPSLSNLCKCYDNYILITRSNRQLKVWQCMKSGALSFLNDLVIPNCEVNSFQPFICVHKDVVACSSEHGVCLWSLIDFKLIRCIPPKLCHPCAFNQLISSKQPTNCRVILLYYSHHLTMQYLVHKNKFQMAGVQEKTRLKVNWKFPSDEKWPWSHRKPGMACSVLNAENGLTTNVKVSMFVATQAKKIYCTFFDASDFDYTVIDASNIKL</sequence>
<evidence type="ECO:0000256" key="1">
    <source>
        <dbReference type="ARBA" id="ARBA00022574"/>
    </source>
</evidence>
<dbReference type="Gene3D" id="2.130.10.10">
    <property type="entry name" value="YVTN repeat-like/Quinoprotein amine dehydrogenase"/>
    <property type="match status" value="1"/>
</dbReference>
<proteinExistence type="predicted"/>
<dbReference type="RefSeq" id="XP_065660524.1">
    <property type="nucleotide sequence ID" value="XM_065804452.1"/>
</dbReference>
<dbReference type="SMART" id="SM00320">
    <property type="entry name" value="WD40"/>
    <property type="match status" value="2"/>
</dbReference>
<dbReference type="SUPFAM" id="SSF50978">
    <property type="entry name" value="WD40 repeat-like"/>
    <property type="match status" value="1"/>
</dbReference>
<dbReference type="PANTHER" id="PTHR44436:SF1">
    <property type="entry name" value="F-BOX_WD REPEAT-CONTAINING PROTEIN 2"/>
    <property type="match status" value="1"/>
</dbReference>
<dbReference type="Proteomes" id="UP001652625">
    <property type="component" value="Chromosome 09"/>
</dbReference>
<dbReference type="PANTHER" id="PTHR44436">
    <property type="entry name" value="F-BOX/WD REPEAT-CONTAINING PROTEIN 2"/>
    <property type="match status" value="1"/>
</dbReference>